<name>A0ACB8CMG4_DERSI</name>
<comment type="caution">
    <text evidence="1">The sequence shown here is derived from an EMBL/GenBank/DDBJ whole genome shotgun (WGS) entry which is preliminary data.</text>
</comment>
<organism evidence="1 2">
    <name type="scientific">Dermacentor silvarum</name>
    <name type="common">Tick</name>
    <dbReference type="NCBI Taxonomy" id="543639"/>
    <lineage>
        <taxon>Eukaryota</taxon>
        <taxon>Metazoa</taxon>
        <taxon>Ecdysozoa</taxon>
        <taxon>Arthropoda</taxon>
        <taxon>Chelicerata</taxon>
        <taxon>Arachnida</taxon>
        <taxon>Acari</taxon>
        <taxon>Parasitiformes</taxon>
        <taxon>Ixodida</taxon>
        <taxon>Ixodoidea</taxon>
        <taxon>Ixodidae</taxon>
        <taxon>Rhipicephalinae</taxon>
        <taxon>Dermacentor</taxon>
    </lineage>
</organism>
<sequence>MAGYASPPQFEEATGHLLAYLVWLEDFFEEDNGLMEEIKKRALLVAGLSTHFVAVVIGRCAPTKVNELYNAALDIPQQHFSPSQNEIAQSDKFFSRNEMPGDPVRDFLVANRQLPDTCNVGTLLDMMLRDRTTRHPARGDGEPCGIYGYGDLADGYGNRSSMVEDRKAAEVAVARLNLHQAGTFGSTSTGGVNQRSSSSVKNQQPDASPDRNLDEHATDTPTCTGLLSGSSGGLLLLRLLVR</sequence>
<dbReference type="EMBL" id="CM023475">
    <property type="protein sequence ID" value="KAH7946070.1"/>
    <property type="molecule type" value="Genomic_DNA"/>
</dbReference>
<proteinExistence type="predicted"/>
<reference evidence="1" key="1">
    <citation type="submission" date="2020-05" db="EMBL/GenBank/DDBJ databases">
        <title>Large-scale comparative analyses of tick genomes elucidate their genetic diversity and vector capacities.</title>
        <authorList>
            <person name="Jia N."/>
            <person name="Wang J."/>
            <person name="Shi W."/>
            <person name="Du L."/>
            <person name="Sun Y."/>
            <person name="Zhan W."/>
            <person name="Jiang J."/>
            <person name="Wang Q."/>
            <person name="Zhang B."/>
            <person name="Ji P."/>
            <person name="Sakyi L.B."/>
            <person name="Cui X."/>
            <person name="Yuan T."/>
            <person name="Jiang B."/>
            <person name="Yang W."/>
            <person name="Lam T.T.-Y."/>
            <person name="Chang Q."/>
            <person name="Ding S."/>
            <person name="Wang X."/>
            <person name="Zhu J."/>
            <person name="Ruan X."/>
            <person name="Zhao L."/>
            <person name="Wei J."/>
            <person name="Que T."/>
            <person name="Du C."/>
            <person name="Cheng J."/>
            <person name="Dai P."/>
            <person name="Han X."/>
            <person name="Huang E."/>
            <person name="Gao Y."/>
            <person name="Liu J."/>
            <person name="Shao H."/>
            <person name="Ye R."/>
            <person name="Li L."/>
            <person name="Wei W."/>
            <person name="Wang X."/>
            <person name="Wang C."/>
            <person name="Yang T."/>
            <person name="Huo Q."/>
            <person name="Li W."/>
            <person name="Guo W."/>
            <person name="Chen H."/>
            <person name="Zhou L."/>
            <person name="Ni X."/>
            <person name="Tian J."/>
            <person name="Zhou Y."/>
            <person name="Sheng Y."/>
            <person name="Liu T."/>
            <person name="Pan Y."/>
            <person name="Xia L."/>
            <person name="Li J."/>
            <person name="Zhao F."/>
            <person name="Cao W."/>
        </authorList>
    </citation>
    <scope>NUCLEOTIDE SEQUENCE</scope>
    <source>
        <strain evidence="1">Dsil-2018</strain>
    </source>
</reference>
<evidence type="ECO:0000313" key="2">
    <source>
        <dbReference type="Proteomes" id="UP000821865"/>
    </source>
</evidence>
<gene>
    <name evidence="1" type="ORF">HPB49_019973</name>
</gene>
<dbReference type="Proteomes" id="UP000821865">
    <property type="component" value="Chromosome 6"/>
</dbReference>
<evidence type="ECO:0000313" key="1">
    <source>
        <dbReference type="EMBL" id="KAH7946070.1"/>
    </source>
</evidence>
<keyword evidence="2" id="KW-1185">Reference proteome</keyword>
<accession>A0ACB8CMG4</accession>
<protein>
    <submittedName>
        <fullName evidence="1">Uncharacterized protein</fullName>
    </submittedName>
</protein>